<organism evidence="6">
    <name type="scientific">viral metagenome</name>
    <dbReference type="NCBI Taxonomy" id="1070528"/>
    <lineage>
        <taxon>unclassified sequences</taxon>
        <taxon>metagenomes</taxon>
        <taxon>organismal metagenomes</taxon>
    </lineage>
</organism>
<keyword evidence="2 5" id="KW-0812">Transmembrane</keyword>
<name>A0A6C0CPV3_9ZZZZ</name>
<feature type="transmembrane region" description="Helical" evidence="5">
    <location>
        <begin position="42"/>
        <end position="59"/>
    </location>
</feature>
<protein>
    <submittedName>
        <fullName evidence="6">Uncharacterized protein</fullName>
    </submittedName>
</protein>
<feature type="transmembrane region" description="Helical" evidence="5">
    <location>
        <begin position="12"/>
        <end position="30"/>
    </location>
</feature>
<evidence type="ECO:0000256" key="5">
    <source>
        <dbReference type="SAM" id="Phobius"/>
    </source>
</evidence>
<accession>A0A6C0CPV3</accession>
<evidence type="ECO:0000313" key="6">
    <source>
        <dbReference type="EMBL" id="QHT05719.1"/>
    </source>
</evidence>
<comment type="subcellular location">
    <subcellularLocation>
        <location evidence="1">Membrane</location>
        <topology evidence="1">Multi-pass membrane protein</topology>
    </subcellularLocation>
</comment>
<evidence type="ECO:0000256" key="4">
    <source>
        <dbReference type="ARBA" id="ARBA00023136"/>
    </source>
</evidence>
<feature type="transmembrane region" description="Helical" evidence="5">
    <location>
        <begin position="117"/>
        <end position="135"/>
    </location>
</feature>
<sequence>MNKLLIQKGPFMGKVFLNLIFQSMVAYTAAKSVNKQHAIDYHLVYILGPIALFLFLAFVRVSFEVKFAILTLISVLIGIMMKKRDYGEDIIKDVVKMFSVMFVLGFISVQMGIDLRVFGFILTLLLLGLIALLIFSGIERKHLSRYGVLLFALFIVYDTNNILQRNYNGDFLNASTDYFMDIVNLLRFYDNSD</sequence>
<dbReference type="EMBL" id="MN739458">
    <property type="protein sequence ID" value="QHT05719.1"/>
    <property type="molecule type" value="Genomic_DNA"/>
</dbReference>
<dbReference type="InterPro" id="IPR006214">
    <property type="entry name" value="Bax_inhibitor_1-related"/>
</dbReference>
<dbReference type="GO" id="GO:0016020">
    <property type="term" value="C:membrane"/>
    <property type="evidence" value="ECO:0007669"/>
    <property type="project" value="UniProtKB-SubCell"/>
</dbReference>
<keyword evidence="4 5" id="KW-0472">Membrane</keyword>
<feature type="transmembrane region" description="Helical" evidence="5">
    <location>
        <begin position="94"/>
        <end position="111"/>
    </location>
</feature>
<dbReference type="AlphaFoldDB" id="A0A6C0CPV3"/>
<proteinExistence type="predicted"/>
<evidence type="ECO:0000256" key="2">
    <source>
        <dbReference type="ARBA" id="ARBA00022692"/>
    </source>
</evidence>
<evidence type="ECO:0000256" key="3">
    <source>
        <dbReference type="ARBA" id="ARBA00022989"/>
    </source>
</evidence>
<feature type="transmembrane region" description="Helical" evidence="5">
    <location>
        <begin position="65"/>
        <end position="82"/>
    </location>
</feature>
<dbReference type="Pfam" id="PF01027">
    <property type="entry name" value="Bax1-I"/>
    <property type="match status" value="1"/>
</dbReference>
<evidence type="ECO:0000256" key="1">
    <source>
        <dbReference type="ARBA" id="ARBA00004141"/>
    </source>
</evidence>
<reference evidence="6" key="1">
    <citation type="journal article" date="2020" name="Nature">
        <title>Giant virus diversity and host interactions through global metagenomics.</title>
        <authorList>
            <person name="Schulz F."/>
            <person name="Roux S."/>
            <person name="Paez-Espino D."/>
            <person name="Jungbluth S."/>
            <person name="Walsh D.A."/>
            <person name="Denef V.J."/>
            <person name="McMahon K.D."/>
            <person name="Konstantinidis K.T."/>
            <person name="Eloe-Fadrosh E.A."/>
            <person name="Kyrpides N.C."/>
            <person name="Woyke T."/>
        </authorList>
    </citation>
    <scope>NUCLEOTIDE SEQUENCE</scope>
    <source>
        <strain evidence="6">GVMAG-M-3300021389-45</strain>
    </source>
</reference>
<keyword evidence="3 5" id="KW-1133">Transmembrane helix</keyword>